<dbReference type="AlphaFoldDB" id="A0A1D1XQZ9"/>
<sequence length="165" mass="18055">MSPSRQQTTRNETTKETYDNMDTGEQQKNLSTPRSSTTYSTSSSSSRTTTMTSQEQQKRQEQQQQLDKETTTTVGAQQQQQAGNYYNLDINALVQSALAQTTKVDPEVVRAAAQLFVLANQARNNGYFVDANSNVVDVTGANRSSAMSLSNLLLPDEANSSSKAT</sequence>
<feature type="compositionally biased region" description="Low complexity" evidence="1">
    <location>
        <begin position="31"/>
        <end position="55"/>
    </location>
</feature>
<name>A0A1D1XQZ9_9ARAE</name>
<feature type="compositionally biased region" description="Basic and acidic residues" evidence="1">
    <location>
        <begin position="56"/>
        <end position="70"/>
    </location>
</feature>
<reference evidence="2" key="1">
    <citation type="submission" date="2015-07" db="EMBL/GenBank/DDBJ databases">
        <title>Transcriptome Assembly of Anthurium amnicola.</title>
        <authorList>
            <person name="Suzuki J."/>
        </authorList>
    </citation>
    <scope>NUCLEOTIDE SEQUENCE</scope>
</reference>
<feature type="region of interest" description="Disordered" evidence="1">
    <location>
        <begin position="1"/>
        <end position="78"/>
    </location>
</feature>
<evidence type="ECO:0000313" key="2">
    <source>
        <dbReference type="EMBL" id="JAT44812.1"/>
    </source>
</evidence>
<gene>
    <name evidence="2" type="ORF">g.33818</name>
</gene>
<dbReference type="EMBL" id="GDJX01023124">
    <property type="protein sequence ID" value="JAT44812.1"/>
    <property type="molecule type" value="Transcribed_RNA"/>
</dbReference>
<evidence type="ECO:0000256" key="1">
    <source>
        <dbReference type="SAM" id="MobiDB-lite"/>
    </source>
</evidence>
<feature type="compositionally biased region" description="Polar residues" evidence="1">
    <location>
        <begin position="1"/>
        <end position="11"/>
    </location>
</feature>
<organism evidence="2">
    <name type="scientific">Anthurium amnicola</name>
    <dbReference type="NCBI Taxonomy" id="1678845"/>
    <lineage>
        <taxon>Eukaryota</taxon>
        <taxon>Viridiplantae</taxon>
        <taxon>Streptophyta</taxon>
        <taxon>Embryophyta</taxon>
        <taxon>Tracheophyta</taxon>
        <taxon>Spermatophyta</taxon>
        <taxon>Magnoliopsida</taxon>
        <taxon>Liliopsida</taxon>
        <taxon>Araceae</taxon>
        <taxon>Pothoideae</taxon>
        <taxon>Potheae</taxon>
        <taxon>Anthurium</taxon>
    </lineage>
</organism>
<proteinExistence type="predicted"/>
<protein>
    <submittedName>
        <fullName evidence="2">Uncharacterized protein</fullName>
    </submittedName>
</protein>
<accession>A0A1D1XQZ9</accession>